<sequence>MTPEATPERQRTKIYDDKTPKMMTPKEQLQSDNTLKSTRPKRATSEQRHTKIHKAQKGNSRAK</sequence>
<evidence type="ECO:0000256" key="1">
    <source>
        <dbReference type="SAM" id="MobiDB-lite"/>
    </source>
</evidence>
<reference evidence="2" key="1">
    <citation type="submission" date="2021-06" db="EMBL/GenBank/DDBJ databases">
        <authorList>
            <person name="Kallberg Y."/>
            <person name="Tangrot J."/>
            <person name="Rosling A."/>
        </authorList>
    </citation>
    <scope>NUCLEOTIDE SEQUENCE</scope>
    <source>
        <strain evidence="2">IN212</strain>
    </source>
</reference>
<feature type="compositionally biased region" description="Polar residues" evidence="1">
    <location>
        <begin position="27"/>
        <end position="37"/>
    </location>
</feature>
<comment type="caution">
    <text evidence="2">The sequence shown here is derived from an EMBL/GenBank/DDBJ whole genome shotgun (WGS) entry which is preliminary data.</text>
</comment>
<feature type="non-terminal residue" evidence="2">
    <location>
        <position position="63"/>
    </location>
</feature>
<feature type="region of interest" description="Disordered" evidence="1">
    <location>
        <begin position="1"/>
        <end position="63"/>
    </location>
</feature>
<accession>A0A9N9D788</accession>
<dbReference type="Proteomes" id="UP000789396">
    <property type="component" value="Unassembled WGS sequence"/>
</dbReference>
<proteinExistence type="predicted"/>
<name>A0A9N9D788_9GLOM</name>
<gene>
    <name evidence="2" type="ORF">RFULGI_LOCUS7503</name>
</gene>
<evidence type="ECO:0000313" key="2">
    <source>
        <dbReference type="EMBL" id="CAG8625037.1"/>
    </source>
</evidence>
<protein>
    <submittedName>
        <fullName evidence="2">346_t:CDS:1</fullName>
    </submittedName>
</protein>
<keyword evidence="3" id="KW-1185">Reference proteome</keyword>
<dbReference type="EMBL" id="CAJVPZ010010957">
    <property type="protein sequence ID" value="CAG8625037.1"/>
    <property type="molecule type" value="Genomic_DNA"/>
</dbReference>
<organism evidence="2 3">
    <name type="scientific">Racocetra fulgida</name>
    <dbReference type="NCBI Taxonomy" id="60492"/>
    <lineage>
        <taxon>Eukaryota</taxon>
        <taxon>Fungi</taxon>
        <taxon>Fungi incertae sedis</taxon>
        <taxon>Mucoromycota</taxon>
        <taxon>Glomeromycotina</taxon>
        <taxon>Glomeromycetes</taxon>
        <taxon>Diversisporales</taxon>
        <taxon>Gigasporaceae</taxon>
        <taxon>Racocetra</taxon>
    </lineage>
</organism>
<evidence type="ECO:0000313" key="3">
    <source>
        <dbReference type="Proteomes" id="UP000789396"/>
    </source>
</evidence>
<feature type="compositionally biased region" description="Basic residues" evidence="1">
    <location>
        <begin position="50"/>
        <end position="63"/>
    </location>
</feature>
<dbReference type="AlphaFoldDB" id="A0A9N9D788"/>
<feature type="compositionally biased region" description="Basic and acidic residues" evidence="1">
    <location>
        <begin position="1"/>
        <end position="20"/>
    </location>
</feature>